<name>A0A193LLV0_9GAMM</name>
<evidence type="ECO:0000313" key="1">
    <source>
        <dbReference type="EMBL" id="ANO53364.1"/>
    </source>
</evidence>
<dbReference type="Proteomes" id="UP000092695">
    <property type="component" value="Chromosome"/>
</dbReference>
<dbReference type="KEGG" id="woc:BA177_17645"/>
<keyword evidence="2" id="KW-1185">Reference proteome</keyword>
<reference evidence="1 2" key="1">
    <citation type="submission" date="2016-06" db="EMBL/GenBank/DDBJ databases">
        <title>Complete genome sequence of a deep-branching marine Gamma Proteobacterium Woeseia oceani type strain XK5.</title>
        <authorList>
            <person name="Mu D."/>
            <person name="Du Z."/>
        </authorList>
    </citation>
    <scope>NUCLEOTIDE SEQUENCE [LARGE SCALE GENOMIC DNA]</scope>
    <source>
        <strain evidence="1 2">XK5</strain>
    </source>
</reference>
<gene>
    <name evidence="1" type="ORF">BA177_17645</name>
</gene>
<evidence type="ECO:0000313" key="2">
    <source>
        <dbReference type="Proteomes" id="UP000092695"/>
    </source>
</evidence>
<evidence type="ECO:0008006" key="3">
    <source>
        <dbReference type="Google" id="ProtNLM"/>
    </source>
</evidence>
<accession>A0A193LLV0</accession>
<dbReference type="OrthoDB" id="9775734at2"/>
<dbReference type="STRING" id="1548547.BA177_17645"/>
<dbReference type="RefSeq" id="WP_068619626.1">
    <property type="nucleotide sequence ID" value="NZ_CP016268.1"/>
</dbReference>
<sequence length="267" mass="29784">MNSEAQVSGNLRKMRTRLEGGAQYTLELDGKSIDMNAKIGKSITLSFDGTINCIACGQLTKKSFGQGFCYPCFRNSPEASECIIRPELCRAHEGEARDMAWAEKHCLVEQIVYLARSSAVKVGITRASQIPTRWIDQGASDAIVFARVPNRYTAGLVEVAMKEHLTDRTNWQRMLKNEVINADLAATKASLTGTLDADLRRFVDTDDTVCSIDYPVDRYPEKVKSVGFDKQAEIEGCLAGIKGQYLIFDDNRVLNIRKHNGYRITMS</sequence>
<dbReference type="InterPro" id="IPR021246">
    <property type="entry name" value="DUF2797"/>
</dbReference>
<dbReference type="Pfam" id="PF10977">
    <property type="entry name" value="DUF2797"/>
    <property type="match status" value="1"/>
</dbReference>
<protein>
    <recommendedName>
        <fullName evidence="3">DUF2797 domain-containing protein</fullName>
    </recommendedName>
</protein>
<organism evidence="1 2">
    <name type="scientific">Woeseia oceani</name>
    <dbReference type="NCBI Taxonomy" id="1548547"/>
    <lineage>
        <taxon>Bacteria</taxon>
        <taxon>Pseudomonadati</taxon>
        <taxon>Pseudomonadota</taxon>
        <taxon>Gammaproteobacteria</taxon>
        <taxon>Woeseiales</taxon>
        <taxon>Woeseiaceae</taxon>
        <taxon>Woeseia</taxon>
    </lineage>
</organism>
<dbReference type="AlphaFoldDB" id="A0A193LLV0"/>
<dbReference type="EMBL" id="CP016268">
    <property type="protein sequence ID" value="ANO53364.1"/>
    <property type="molecule type" value="Genomic_DNA"/>
</dbReference>
<proteinExistence type="predicted"/>